<keyword evidence="3" id="KW-0732">Signal</keyword>
<reference evidence="4" key="1">
    <citation type="journal article" date="2020" name="Stud. Mycol.">
        <title>101 Dothideomycetes genomes: a test case for predicting lifestyles and emergence of pathogens.</title>
        <authorList>
            <person name="Haridas S."/>
            <person name="Albert R."/>
            <person name="Binder M."/>
            <person name="Bloem J."/>
            <person name="Labutti K."/>
            <person name="Salamov A."/>
            <person name="Andreopoulos B."/>
            <person name="Baker S."/>
            <person name="Barry K."/>
            <person name="Bills G."/>
            <person name="Bluhm B."/>
            <person name="Cannon C."/>
            <person name="Castanera R."/>
            <person name="Culley D."/>
            <person name="Daum C."/>
            <person name="Ezra D."/>
            <person name="Gonzalez J."/>
            <person name="Henrissat B."/>
            <person name="Kuo A."/>
            <person name="Liang C."/>
            <person name="Lipzen A."/>
            <person name="Lutzoni F."/>
            <person name="Magnuson J."/>
            <person name="Mondo S."/>
            <person name="Nolan M."/>
            <person name="Ohm R."/>
            <person name="Pangilinan J."/>
            <person name="Park H.-J."/>
            <person name="Ramirez L."/>
            <person name="Alfaro M."/>
            <person name="Sun H."/>
            <person name="Tritt A."/>
            <person name="Yoshinaga Y."/>
            <person name="Zwiers L.-H."/>
            <person name="Turgeon B."/>
            <person name="Goodwin S."/>
            <person name="Spatafora J."/>
            <person name="Crous P."/>
            <person name="Grigoriev I."/>
        </authorList>
    </citation>
    <scope>NUCLEOTIDE SEQUENCE</scope>
    <source>
        <strain evidence="4">CBS 101060</strain>
    </source>
</reference>
<organism evidence="4 5">
    <name type="scientific">Patellaria atrata CBS 101060</name>
    <dbReference type="NCBI Taxonomy" id="1346257"/>
    <lineage>
        <taxon>Eukaryota</taxon>
        <taxon>Fungi</taxon>
        <taxon>Dikarya</taxon>
        <taxon>Ascomycota</taxon>
        <taxon>Pezizomycotina</taxon>
        <taxon>Dothideomycetes</taxon>
        <taxon>Dothideomycetes incertae sedis</taxon>
        <taxon>Patellariales</taxon>
        <taxon>Patellariaceae</taxon>
        <taxon>Patellaria</taxon>
    </lineage>
</organism>
<keyword evidence="2" id="KW-1133">Transmembrane helix</keyword>
<feature type="transmembrane region" description="Helical" evidence="2">
    <location>
        <begin position="115"/>
        <end position="137"/>
    </location>
</feature>
<name>A0A9P4SJU0_9PEZI</name>
<dbReference type="PANTHER" id="PTHR36089:SF1">
    <property type="entry name" value="CHITIN SYNTHASE 3 COMPLEX PROTEIN CSI2-RELATED"/>
    <property type="match status" value="1"/>
</dbReference>
<protein>
    <submittedName>
        <fullName evidence="4">Uncharacterized protein</fullName>
    </submittedName>
</protein>
<evidence type="ECO:0000313" key="4">
    <source>
        <dbReference type="EMBL" id="KAF2842883.1"/>
    </source>
</evidence>
<evidence type="ECO:0000256" key="2">
    <source>
        <dbReference type="SAM" id="Phobius"/>
    </source>
</evidence>
<feature type="region of interest" description="Disordered" evidence="1">
    <location>
        <begin position="315"/>
        <end position="335"/>
    </location>
</feature>
<dbReference type="EMBL" id="MU006089">
    <property type="protein sequence ID" value="KAF2842883.1"/>
    <property type="molecule type" value="Genomic_DNA"/>
</dbReference>
<dbReference type="Proteomes" id="UP000799429">
    <property type="component" value="Unassembled WGS sequence"/>
</dbReference>
<keyword evidence="2" id="KW-0812">Transmembrane</keyword>
<feature type="compositionally biased region" description="Low complexity" evidence="1">
    <location>
        <begin position="38"/>
        <end position="66"/>
    </location>
</feature>
<sequence>MRLSSKSKLGPLAFLLPILLLSFFVAVAQAQGNRPEQTTTEESAESTTEAATTTAESSTTATTTSTGTRTFDENTSVFHLSNVPTIAGYGIPTMIVPYTANAPYMQKSNLPEGTVFIAVGAILGVLGASVLAWRGAVAWSLHRSVKRAAMAQYYPEGKSMLRGPGNGFYKVGGGSSLSLDHLSTPLPKPKSGVTKSSVAGSSSLFFSPTAGAGLHSSANRSSSFLPAGYYASTNSAPAGGAGMTHIGGGGLLSSLGPQGAGYSRAQSIGHSPPGSPNLPPSRGADSIYGCVPSRGNDSSIWRGSIVGNVGERGALYGSSGPSTSTLNLNTPGTERRAPSAYLEDLFENHGNGPRERF</sequence>
<keyword evidence="5" id="KW-1185">Reference proteome</keyword>
<comment type="caution">
    <text evidence="4">The sequence shown here is derived from an EMBL/GenBank/DDBJ whole genome shotgun (WGS) entry which is preliminary data.</text>
</comment>
<proteinExistence type="predicted"/>
<evidence type="ECO:0000313" key="5">
    <source>
        <dbReference type="Proteomes" id="UP000799429"/>
    </source>
</evidence>
<accession>A0A9P4SJU0</accession>
<dbReference type="PANTHER" id="PTHR36089">
    <property type="entry name" value="CHITIN SYNTHASE 3 COMPLEX PROTEIN CSI2-RELATED"/>
    <property type="match status" value="1"/>
</dbReference>
<feature type="region of interest" description="Disordered" evidence="1">
    <location>
        <begin position="33"/>
        <end position="70"/>
    </location>
</feature>
<dbReference type="InterPro" id="IPR051009">
    <property type="entry name" value="PRM"/>
</dbReference>
<feature type="compositionally biased region" description="Polar residues" evidence="1">
    <location>
        <begin position="319"/>
        <end position="332"/>
    </location>
</feature>
<gene>
    <name evidence="4" type="ORF">M501DRAFT_1005599</name>
</gene>
<dbReference type="AlphaFoldDB" id="A0A9P4SJU0"/>
<dbReference type="GO" id="GO:0000324">
    <property type="term" value="C:fungal-type vacuole"/>
    <property type="evidence" value="ECO:0007669"/>
    <property type="project" value="TreeGrafter"/>
</dbReference>
<evidence type="ECO:0000256" key="3">
    <source>
        <dbReference type="SAM" id="SignalP"/>
    </source>
</evidence>
<feature type="chain" id="PRO_5040107684" evidence="3">
    <location>
        <begin position="31"/>
        <end position="357"/>
    </location>
</feature>
<feature type="region of interest" description="Disordered" evidence="1">
    <location>
        <begin position="257"/>
        <end position="289"/>
    </location>
</feature>
<evidence type="ECO:0000256" key="1">
    <source>
        <dbReference type="SAM" id="MobiDB-lite"/>
    </source>
</evidence>
<dbReference type="OrthoDB" id="4065319at2759"/>
<keyword evidence="2" id="KW-0472">Membrane</keyword>
<feature type="signal peptide" evidence="3">
    <location>
        <begin position="1"/>
        <end position="30"/>
    </location>
</feature>